<dbReference type="SUPFAM" id="SSF53597">
    <property type="entry name" value="Dihydrofolate reductase-like"/>
    <property type="match status" value="1"/>
</dbReference>
<dbReference type="GO" id="GO:0008703">
    <property type="term" value="F:5-amino-6-(5-phosphoribosylamino)uracil reductase activity"/>
    <property type="evidence" value="ECO:0007669"/>
    <property type="project" value="InterPro"/>
</dbReference>
<dbReference type="eggNOG" id="COG0262">
    <property type="taxonomic scope" value="Bacteria"/>
</dbReference>
<dbReference type="GO" id="GO:0009231">
    <property type="term" value="P:riboflavin biosynthetic process"/>
    <property type="evidence" value="ECO:0007669"/>
    <property type="project" value="InterPro"/>
</dbReference>
<dbReference type="OrthoDB" id="195113at2"/>
<sequence>MSRKIIYSQMVTLDGYIEGTNGELEWSIPGDELFGFINKKEENIDAHIYGRKMYENMSIWPSKGQAPDASKEERDWAKHWMKVKKYVISSKLKQEDLQWNTELLNGDMVSSILQLKKIRGGDISLGGASLAEEFFHYDLIDEVWLFIFPILLGDGKRMFPTMQNQRNYHLKEYKRFDDTVFLNYERGNNILKGDL</sequence>
<name>Q8ET88_OCEIH</name>
<proteinExistence type="predicted"/>
<dbReference type="Gene3D" id="3.40.430.10">
    <property type="entry name" value="Dihydrofolate Reductase, subunit A"/>
    <property type="match status" value="1"/>
</dbReference>
<keyword evidence="3" id="KW-1185">Reference proteome</keyword>
<feature type="domain" description="Bacterial bifunctional deaminase-reductase C-terminal" evidence="1">
    <location>
        <begin position="3"/>
        <end position="180"/>
    </location>
</feature>
<dbReference type="InterPro" id="IPR024072">
    <property type="entry name" value="DHFR-like_dom_sf"/>
</dbReference>
<dbReference type="EMBL" id="BA000028">
    <property type="protein sequence ID" value="BAC12330.1"/>
    <property type="molecule type" value="Genomic_DNA"/>
</dbReference>
<dbReference type="Pfam" id="PF01872">
    <property type="entry name" value="RibD_C"/>
    <property type="match status" value="1"/>
</dbReference>
<evidence type="ECO:0000259" key="1">
    <source>
        <dbReference type="Pfam" id="PF01872"/>
    </source>
</evidence>
<protein>
    <submittedName>
        <fullName evidence="2">Hypothetical conserved protein</fullName>
    </submittedName>
</protein>
<dbReference type="PANTHER" id="PTHR38011">
    <property type="entry name" value="DIHYDROFOLATE REDUCTASE FAMILY PROTEIN (AFU_ORTHOLOGUE AFUA_8G06820)"/>
    <property type="match status" value="1"/>
</dbReference>
<dbReference type="KEGG" id="oih:OB0374"/>
<dbReference type="RefSeq" id="WP_011064779.1">
    <property type="nucleotide sequence ID" value="NC_004193.1"/>
</dbReference>
<dbReference type="InterPro" id="IPR050765">
    <property type="entry name" value="Riboflavin_Biosynth_HTPR"/>
</dbReference>
<dbReference type="AlphaFoldDB" id="Q8ET88"/>
<gene>
    <name evidence="2" type="ordered locus">OB0374</name>
</gene>
<evidence type="ECO:0000313" key="2">
    <source>
        <dbReference type="EMBL" id="BAC12330.1"/>
    </source>
</evidence>
<organism evidence="2 3">
    <name type="scientific">Oceanobacillus iheyensis (strain DSM 14371 / CIP 107618 / JCM 11309 / KCTC 3954 / HTE831)</name>
    <dbReference type="NCBI Taxonomy" id="221109"/>
    <lineage>
        <taxon>Bacteria</taxon>
        <taxon>Bacillati</taxon>
        <taxon>Bacillota</taxon>
        <taxon>Bacilli</taxon>
        <taxon>Bacillales</taxon>
        <taxon>Bacillaceae</taxon>
        <taxon>Oceanobacillus</taxon>
    </lineage>
</organism>
<dbReference type="PhylomeDB" id="Q8ET88"/>
<dbReference type="InterPro" id="IPR002734">
    <property type="entry name" value="RibDG_C"/>
</dbReference>
<reference evidence="2 3" key="2">
    <citation type="journal article" date="2002" name="Nucleic Acids Res.">
        <title>Genome sequence of Oceanobacillus iheyensis isolated from the Iheya Ridge and its unexpected adaptive capabilities to extreme environments.</title>
        <authorList>
            <person name="Takami H."/>
            <person name="Takaki Y."/>
            <person name="Uchiyama I."/>
        </authorList>
    </citation>
    <scope>NUCLEOTIDE SEQUENCE [LARGE SCALE GENOMIC DNA]</scope>
    <source>
        <strain evidence="3">DSM 14371 / CIP 107618 / JCM 11309 / KCTC 3954 / HTE831</strain>
    </source>
</reference>
<accession>Q8ET88</accession>
<reference evidence="2 3" key="1">
    <citation type="journal article" date="2001" name="FEMS Microbiol. Lett.">
        <title>Oceanobacillus iheyensis gen. nov., sp. nov., a deep-sea extremely halotolerant and alkaliphilic species isolated from a depth of 1050 m on the Iheya Ridge.</title>
        <authorList>
            <person name="Lu J."/>
            <person name="Nogi Y."/>
            <person name="Takami H."/>
        </authorList>
    </citation>
    <scope>NUCLEOTIDE SEQUENCE [LARGE SCALE GENOMIC DNA]</scope>
    <source>
        <strain evidence="3">DSM 14371 / CIP 107618 / JCM 11309 / KCTC 3954 / HTE831</strain>
    </source>
</reference>
<dbReference type="Proteomes" id="UP000000822">
    <property type="component" value="Chromosome"/>
</dbReference>
<dbReference type="HOGENOM" id="CLU_043966_1_3_9"/>
<dbReference type="STRING" id="221109.gene:10732577"/>
<evidence type="ECO:0000313" key="3">
    <source>
        <dbReference type="Proteomes" id="UP000000822"/>
    </source>
</evidence>
<dbReference type="PANTHER" id="PTHR38011:SF11">
    <property type="entry name" value="2,5-DIAMINO-6-RIBOSYLAMINO-4(3H)-PYRIMIDINONE 5'-PHOSPHATE REDUCTASE"/>
    <property type="match status" value="1"/>
</dbReference>